<dbReference type="InterPro" id="IPR002347">
    <property type="entry name" value="SDR_fam"/>
</dbReference>
<name>A0A9P7Y7C3_9HELO</name>
<dbReference type="OrthoDB" id="542013at2759"/>
<organism evidence="3 4">
    <name type="scientific">Amylocarpus encephaloides</name>
    <dbReference type="NCBI Taxonomy" id="45428"/>
    <lineage>
        <taxon>Eukaryota</taxon>
        <taxon>Fungi</taxon>
        <taxon>Dikarya</taxon>
        <taxon>Ascomycota</taxon>
        <taxon>Pezizomycotina</taxon>
        <taxon>Leotiomycetes</taxon>
        <taxon>Helotiales</taxon>
        <taxon>Helotiales incertae sedis</taxon>
        <taxon>Amylocarpus</taxon>
    </lineage>
</organism>
<comment type="similarity">
    <text evidence="1">Belongs to the short-chain dehydrogenases/reductases (SDR) family.</text>
</comment>
<dbReference type="Pfam" id="PF00106">
    <property type="entry name" value="adh_short"/>
    <property type="match status" value="1"/>
</dbReference>
<dbReference type="Proteomes" id="UP000824998">
    <property type="component" value="Unassembled WGS sequence"/>
</dbReference>
<evidence type="ECO:0000256" key="2">
    <source>
        <dbReference type="ARBA" id="ARBA00023002"/>
    </source>
</evidence>
<dbReference type="InterPro" id="IPR036291">
    <property type="entry name" value="NAD(P)-bd_dom_sf"/>
</dbReference>
<evidence type="ECO:0000313" key="4">
    <source>
        <dbReference type="Proteomes" id="UP000824998"/>
    </source>
</evidence>
<dbReference type="PANTHER" id="PTHR24320">
    <property type="entry name" value="RETINOL DEHYDROGENASE"/>
    <property type="match status" value="1"/>
</dbReference>
<dbReference type="EMBL" id="MU252077">
    <property type="protein sequence ID" value="KAG9228101.1"/>
    <property type="molecule type" value="Genomic_DNA"/>
</dbReference>
<gene>
    <name evidence="3" type="ORF">BJ875DRAFT_266349</name>
</gene>
<reference evidence="3" key="1">
    <citation type="journal article" date="2021" name="IMA Fungus">
        <title>Genomic characterization of three marine fungi, including Emericellopsis atlantica sp. nov. with signatures of a generalist lifestyle and marine biomass degradation.</title>
        <authorList>
            <person name="Hagestad O.C."/>
            <person name="Hou L."/>
            <person name="Andersen J.H."/>
            <person name="Hansen E.H."/>
            <person name="Altermark B."/>
            <person name="Li C."/>
            <person name="Kuhnert E."/>
            <person name="Cox R.J."/>
            <person name="Crous P.W."/>
            <person name="Spatafora J.W."/>
            <person name="Lail K."/>
            <person name="Amirebrahimi M."/>
            <person name="Lipzen A."/>
            <person name="Pangilinan J."/>
            <person name="Andreopoulos W."/>
            <person name="Hayes R.D."/>
            <person name="Ng V."/>
            <person name="Grigoriev I.V."/>
            <person name="Jackson S.A."/>
            <person name="Sutton T.D.S."/>
            <person name="Dobson A.D.W."/>
            <person name="Rama T."/>
        </authorList>
    </citation>
    <scope>NUCLEOTIDE SEQUENCE</scope>
    <source>
        <strain evidence="3">TRa018bII</strain>
    </source>
</reference>
<keyword evidence="2" id="KW-0560">Oxidoreductase</keyword>
<proteinExistence type="inferred from homology"/>
<evidence type="ECO:0000256" key="1">
    <source>
        <dbReference type="ARBA" id="ARBA00006484"/>
    </source>
</evidence>
<evidence type="ECO:0000313" key="3">
    <source>
        <dbReference type="EMBL" id="KAG9228101.1"/>
    </source>
</evidence>
<dbReference type="AlphaFoldDB" id="A0A9P7Y7C3"/>
<dbReference type="GO" id="GO:0016491">
    <property type="term" value="F:oxidoreductase activity"/>
    <property type="evidence" value="ECO:0007669"/>
    <property type="project" value="UniProtKB-KW"/>
</dbReference>
<dbReference type="SUPFAM" id="SSF51735">
    <property type="entry name" value="NAD(P)-binding Rossmann-fold domains"/>
    <property type="match status" value="1"/>
</dbReference>
<dbReference type="Gene3D" id="3.40.50.720">
    <property type="entry name" value="NAD(P)-binding Rossmann-like Domain"/>
    <property type="match status" value="1"/>
</dbReference>
<keyword evidence="4" id="KW-1185">Reference proteome</keyword>
<dbReference type="PANTHER" id="PTHR24320:SF152">
    <property type="entry name" value="SHORT-CHAIN DEHYDROGENASE_REDUCTASE FAMILY PROTEIN"/>
    <property type="match status" value="1"/>
</dbReference>
<protein>
    <submittedName>
        <fullName evidence="3">Dehydrogenase/reductase</fullName>
    </submittedName>
</protein>
<sequence length="328" mass="36011">MSYTHTVLITGGTINLGYHAALTIARLCPKHLIILSSRSDRLSAAQKINTTLKQSNVIFIPIDLGSLTSVREFAKSYAVANHPPLIALVANAGLQFPFEINYTTDGYESTFGVNHVGHALLLHLLTPFMVPETRITFTASGTHDPAQSAMGFPIANYTNPEDLAHPSPASIAAIKDGRVRYSTSKLINVLFSNALARHITSLKTSHSKIVVNSFDPGLLPGTELGREYTSRLLKFAWYQVLPRIIPLLRLLVNKNIHSPAESGEALGLLAVGGKSYEGKSGRYYEGKMEIPSSVDSYDEKKQEEVWEWTMKTCTEGGKESDYLMFGAR</sequence>
<comment type="caution">
    <text evidence="3">The sequence shown here is derived from an EMBL/GenBank/DDBJ whole genome shotgun (WGS) entry which is preliminary data.</text>
</comment>
<accession>A0A9P7Y7C3</accession>